<evidence type="ECO:0000313" key="3">
    <source>
        <dbReference type="EMBL" id="MCJ8146516.1"/>
    </source>
</evidence>
<evidence type="ECO:0000313" key="4">
    <source>
        <dbReference type="Proteomes" id="UP001139701"/>
    </source>
</evidence>
<dbReference type="EMBL" id="JAKUML010000008">
    <property type="protein sequence ID" value="MCJ8146516.1"/>
    <property type="molecule type" value="Genomic_DNA"/>
</dbReference>
<feature type="transmembrane region" description="Helical" evidence="1">
    <location>
        <begin position="39"/>
        <end position="66"/>
    </location>
</feature>
<dbReference type="Pfam" id="PF00149">
    <property type="entry name" value="Metallophos"/>
    <property type="match status" value="1"/>
</dbReference>
<evidence type="ECO:0000259" key="2">
    <source>
        <dbReference type="Pfam" id="PF00149"/>
    </source>
</evidence>
<keyword evidence="1" id="KW-0472">Membrane</keyword>
<dbReference type="InterPro" id="IPR051158">
    <property type="entry name" value="Metallophosphoesterase_sf"/>
</dbReference>
<dbReference type="AlphaFoldDB" id="A0A9X1X218"/>
<proteinExistence type="predicted"/>
<dbReference type="GO" id="GO:0016787">
    <property type="term" value="F:hydrolase activity"/>
    <property type="evidence" value="ECO:0007669"/>
    <property type="project" value="InterPro"/>
</dbReference>
<feature type="transmembrane region" description="Helical" evidence="1">
    <location>
        <begin position="6"/>
        <end position="27"/>
    </location>
</feature>
<reference evidence="3" key="1">
    <citation type="submission" date="2022-02" db="EMBL/GenBank/DDBJ databases">
        <title>Acinetobacter A3.8 sp. nov., isolated from Sediment (Zhairuo Island).</title>
        <authorList>
            <person name="Zheng K."/>
        </authorList>
    </citation>
    <scope>NUCLEOTIDE SEQUENCE</scope>
    <source>
        <strain evidence="3">A3.8</strain>
    </source>
</reference>
<feature type="domain" description="Calcineurin-like phosphoesterase" evidence="2">
    <location>
        <begin position="116"/>
        <end position="276"/>
    </location>
</feature>
<evidence type="ECO:0000256" key="1">
    <source>
        <dbReference type="SAM" id="Phobius"/>
    </source>
</evidence>
<keyword evidence="1" id="KW-0812">Transmembrane</keyword>
<dbReference type="InterPro" id="IPR029052">
    <property type="entry name" value="Metallo-depent_PP-like"/>
</dbReference>
<dbReference type="RefSeq" id="WP_241571201.1">
    <property type="nucleotide sequence ID" value="NZ_JAKUML010000008.1"/>
</dbReference>
<keyword evidence="4" id="KW-1185">Reference proteome</keyword>
<accession>A0A9X1X218</accession>
<dbReference type="SUPFAM" id="SSF56300">
    <property type="entry name" value="Metallo-dependent phosphatases"/>
    <property type="match status" value="1"/>
</dbReference>
<dbReference type="InterPro" id="IPR004843">
    <property type="entry name" value="Calcineurin-like_PHP"/>
</dbReference>
<dbReference type="PANTHER" id="PTHR31302">
    <property type="entry name" value="TRANSMEMBRANE PROTEIN WITH METALLOPHOSPHOESTERASE DOMAIN-RELATED"/>
    <property type="match status" value="1"/>
</dbReference>
<keyword evidence="1" id="KW-1133">Transmembrane helix</keyword>
<organism evidence="3 4">
    <name type="scientific">Acinetobacter sedimenti</name>
    <dbReference type="NCBI Taxonomy" id="2919922"/>
    <lineage>
        <taxon>Bacteria</taxon>
        <taxon>Pseudomonadati</taxon>
        <taxon>Pseudomonadota</taxon>
        <taxon>Gammaproteobacteria</taxon>
        <taxon>Moraxellales</taxon>
        <taxon>Moraxellaceae</taxon>
        <taxon>Acinetobacter</taxon>
    </lineage>
</organism>
<dbReference type="PANTHER" id="PTHR31302:SF0">
    <property type="entry name" value="TRANSMEMBRANE PROTEIN WITH METALLOPHOSPHOESTERASE DOMAIN"/>
    <property type="match status" value="1"/>
</dbReference>
<comment type="caution">
    <text evidence="3">The sequence shown here is derived from an EMBL/GenBank/DDBJ whole genome shotgun (WGS) entry which is preliminary data.</text>
</comment>
<protein>
    <submittedName>
        <fullName evidence="3">Metallophosphoesterase</fullName>
    </submittedName>
</protein>
<gene>
    <name evidence="3" type="ORF">MKI79_06315</name>
</gene>
<sequence>MNDDMNITHLIYWCIAIMLGWAIWQAWTSARRTETTHHFKAFLLLFVFYLCYLIFPWIVLTLWQWYQSDINHIQAISSLIIASILIYARFIEPHHVVVKHTDLTIDANFPLKNSLTVALIADLHIGLYSGKERQLEKIVNKINEEQPDVVVVSGDWTYEPEDKLTDELRILRQIDCPIYSVNGNHDEQYPGPPIQELLAKALFHNNVLDIENQIVEFDEVRMLGVGDLWSGKVDMQQLPNLPQDKPWIILAHNPDTVEMVPQLPSKPLMLSGHTHGGQIELPWITSYVMRKVSMLGHKKGYYQHDTANVFVTVGTGMVGAPFRFRVPPTIDILHLH</sequence>
<name>A0A9X1X218_9GAMM</name>
<dbReference type="Proteomes" id="UP001139701">
    <property type="component" value="Unassembled WGS sequence"/>
</dbReference>
<dbReference type="Gene3D" id="3.60.21.10">
    <property type="match status" value="1"/>
</dbReference>
<feature type="transmembrane region" description="Helical" evidence="1">
    <location>
        <begin position="72"/>
        <end position="90"/>
    </location>
</feature>